<evidence type="ECO:0000313" key="2">
    <source>
        <dbReference type="RefSeq" id="XP_008585282.1"/>
    </source>
</evidence>
<dbReference type="Proteomes" id="UP000694923">
    <property type="component" value="Unplaced"/>
</dbReference>
<dbReference type="RefSeq" id="XP_008585282.1">
    <property type="nucleotide sequence ID" value="XM_008587060.1"/>
</dbReference>
<gene>
    <name evidence="2" type="primary">LOC103602635</name>
</gene>
<sequence>MLVAMETGQGAGLSTPAHKEGDLQALLQELCHLQAKNKKLKREVEKHKLFEDYLIKVLEKILKEWGPAKADATVVERAQVPGPNPSATVAKRVASGKFSRLQRTGGAGGGPCGGQDVQKHLAAFSQMNLAVLQSLESLEESHRALVPVTVA</sequence>
<dbReference type="GeneID" id="103602635"/>
<protein>
    <submittedName>
        <fullName evidence="2">Uncharacterized protein encoded LINC00521-like</fullName>
    </submittedName>
</protein>
<proteinExistence type="predicted"/>
<reference evidence="2" key="1">
    <citation type="submission" date="2025-08" db="UniProtKB">
        <authorList>
            <consortium name="RefSeq"/>
        </authorList>
    </citation>
    <scope>IDENTIFICATION</scope>
</reference>
<evidence type="ECO:0000313" key="1">
    <source>
        <dbReference type="Proteomes" id="UP000694923"/>
    </source>
</evidence>
<keyword evidence="1" id="KW-1185">Reference proteome</keyword>
<accession>A0ABM0RXE1</accession>
<organism evidence="1 2">
    <name type="scientific">Galeopterus variegatus</name>
    <name type="common">Malayan flying lemur</name>
    <name type="synonym">Cynocephalus variegatus</name>
    <dbReference type="NCBI Taxonomy" id="482537"/>
    <lineage>
        <taxon>Eukaryota</taxon>
        <taxon>Metazoa</taxon>
        <taxon>Chordata</taxon>
        <taxon>Craniata</taxon>
        <taxon>Vertebrata</taxon>
        <taxon>Euteleostomi</taxon>
        <taxon>Mammalia</taxon>
        <taxon>Eutheria</taxon>
        <taxon>Euarchontoglires</taxon>
        <taxon>Dermoptera</taxon>
        <taxon>Cynocephalidae</taxon>
        <taxon>Galeopterus</taxon>
    </lineage>
</organism>
<name>A0ABM0RXE1_GALVR</name>